<evidence type="ECO:0000256" key="5">
    <source>
        <dbReference type="ARBA" id="ARBA00010398"/>
    </source>
</evidence>
<dbReference type="EMBL" id="FZOJ01000003">
    <property type="protein sequence ID" value="SNS06261.1"/>
    <property type="molecule type" value="Genomic_DNA"/>
</dbReference>
<feature type="binding site" evidence="19">
    <location>
        <position position="204"/>
    </location>
    <ligand>
        <name>Zn(2+)</name>
        <dbReference type="ChEBI" id="CHEBI:29105"/>
    </ligand>
</feature>
<dbReference type="InterPro" id="IPR017215">
    <property type="entry name" value="MetH_bac"/>
</dbReference>
<dbReference type="GO" id="GO:0008705">
    <property type="term" value="F:methionine synthase activity"/>
    <property type="evidence" value="ECO:0007669"/>
    <property type="project" value="UniProtKB-EC"/>
</dbReference>
<keyword evidence="25" id="KW-1185">Reference proteome</keyword>
<dbReference type="InterPro" id="IPR000489">
    <property type="entry name" value="Pterin-binding_dom"/>
</dbReference>
<feature type="domain" description="Hcy-binding" evidence="20">
    <location>
        <begin position="1"/>
        <end position="284"/>
    </location>
</feature>
<evidence type="ECO:0000256" key="13">
    <source>
        <dbReference type="ARBA" id="ARBA00022723"/>
    </source>
</evidence>
<dbReference type="Gene3D" id="3.20.20.330">
    <property type="entry name" value="Homocysteine-binding-like domain"/>
    <property type="match status" value="1"/>
</dbReference>
<evidence type="ECO:0000256" key="2">
    <source>
        <dbReference type="ARBA" id="ARBA00001947"/>
    </source>
</evidence>
<evidence type="ECO:0000256" key="12">
    <source>
        <dbReference type="ARBA" id="ARBA00022691"/>
    </source>
</evidence>
<evidence type="ECO:0000256" key="10">
    <source>
        <dbReference type="ARBA" id="ARBA00022628"/>
    </source>
</evidence>
<dbReference type="InterPro" id="IPR036724">
    <property type="entry name" value="Cobalamin-bd_sf"/>
</dbReference>
<dbReference type="PANTHER" id="PTHR45833">
    <property type="entry name" value="METHIONINE SYNTHASE"/>
    <property type="match status" value="1"/>
</dbReference>
<evidence type="ECO:0000256" key="7">
    <source>
        <dbReference type="ARBA" id="ARBA00013998"/>
    </source>
</evidence>
<evidence type="ECO:0000256" key="9">
    <source>
        <dbReference type="ARBA" id="ARBA00022605"/>
    </source>
</evidence>
<evidence type="ECO:0000256" key="15">
    <source>
        <dbReference type="ARBA" id="ARBA00023167"/>
    </source>
</evidence>
<dbReference type="CDD" id="cd02070">
    <property type="entry name" value="corrinoid_protein_B12-BD"/>
    <property type="match status" value="1"/>
</dbReference>
<feature type="binding site" evidence="19">
    <location>
        <position position="270"/>
    </location>
    <ligand>
        <name>Zn(2+)</name>
        <dbReference type="ChEBI" id="CHEBI:29105"/>
    </ligand>
</feature>
<dbReference type="GO" id="GO:0031419">
    <property type="term" value="F:cobalamin binding"/>
    <property type="evidence" value="ECO:0007669"/>
    <property type="project" value="UniProtKB-KW"/>
</dbReference>
<dbReference type="PROSITE" id="PS51332">
    <property type="entry name" value="B12_BINDING"/>
    <property type="match status" value="1"/>
</dbReference>
<evidence type="ECO:0000256" key="1">
    <source>
        <dbReference type="ARBA" id="ARBA00001700"/>
    </source>
</evidence>
<dbReference type="Gene3D" id="1.10.1240.10">
    <property type="entry name" value="Methionine synthase domain"/>
    <property type="match status" value="1"/>
</dbReference>
<dbReference type="Proteomes" id="UP000198304">
    <property type="component" value="Unassembled WGS sequence"/>
</dbReference>
<evidence type="ECO:0000256" key="16">
    <source>
        <dbReference type="ARBA" id="ARBA00023285"/>
    </source>
</evidence>
<dbReference type="AlphaFoldDB" id="A0A239BFI4"/>
<dbReference type="InterPro" id="IPR003726">
    <property type="entry name" value="HCY_dom"/>
</dbReference>
<dbReference type="GO" id="GO:0032259">
    <property type="term" value="P:methylation"/>
    <property type="evidence" value="ECO:0007669"/>
    <property type="project" value="UniProtKB-KW"/>
</dbReference>
<dbReference type="PROSITE" id="PS50970">
    <property type="entry name" value="HCY"/>
    <property type="match status" value="1"/>
</dbReference>
<proteinExistence type="inferred from homology"/>
<dbReference type="InterPro" id="IPR036589">
    <property type="entry name" value="HCY_dom_sf"/>
</dbReference>
<dbReference type="Pfam" id="PF00809">
    <property type="entry name" value="Pterin_bind"/>
    <property type="match status" value="1"/>
</dbReference>
<comment type="cofactor">
    <cofactor evidence="3">
        <name>methylcob(III)alamin</name>
        <dbReference type="ChEBI" id="CHEBI:28115"/>
    </cofactor>
</comment>
<evidence type="ECO:0000256" key="3">
    <source>
        <dbReference type="ARBA" id="ARBA00001956"/>
    </source>
</evidence>
<keyword evidence="13 19" id="KW-0479">Metal-binding</keyword>
<comment type="function">
    <text evidence="17">Catalyzes the transfer of a methyl group from methyl-cobalamin to homocysteine, yielding enzyme-bound cob(I)alamin and methionine. Subsequently, remethylates the cofactor using methyltetrahydrofolate.</text>
</comment>
<evidence type="ECO:0000256" key="8">
    <source>
        <dbReference type="ARBA" id="ARBA00022603"/>
    </source>
</evidence>
<comment type="cofactor">
    <cofactor evidence="2 19">
        <name>Zn(2+)</name>
        <dbReference type="ChEBI" id="CHEBI:29105"/>
    </cofactor>
</comment>
<organism evidence="24 25">
    <name type="scientific">Anaerovirgula multivorans</name>
    <dbReference type="NCBI Taxonomy" id="312168"/>
    <lineage>
        <taxon>Bacteria</taxon>
        <taxon>Bacillati</taxon>
        <taxon>Bacillota</taxon>
        <taxon>Clostridia</taxon>
        <taxon>Peptostreptococcales</taxon>
        <taxon>Natronincolaceae</taxon>
        <taxon>Anaerovirgula</taxon>
    </lineage>
</organism>
<keyword evidence="9" id="KW-0028">Amino-acid biosynthesis</keyword>
<dbReference type="InterPro" id="IPR011005">
    <property type="entry name" value="Dihydropteroate_synth-like_sf"/>
</dbReference>
<feature type="domain" description="Pterin-binding" evidence="21">
    <location>
        <begin position="315"/>
        <end position="559"/>
    </location>
</feature>
<dbReference type="InterPro" id="IPR050554">
    <property type="entry name" value="Met_Synthase/Corrinoid"/>
</dbReference>
<sequence>MSSAHILEKVLVFDGGMGTMLLEKGLKPGDCPELLNIEKPEQLEEIHLAYLKAGADVISTNSFGGNRLKLTEYGLQNKVKEINAAAVKVAKKAANRLNRYVAASVGPTGQFIEPLGTLTFEEIYEIFKEQIGALAEAEPDFILLETFHDLGEIRAALLAARDVCSIPVICTLTFEGRRTLTGVSPASAAVVLESLGAAAIGANCSGGPDALFSVVEEIVHSTNLPVIVQPNAGLPQLIEGKASYSLEPEAFIQALESYFHIGVNIFGSCCGSTPSYTAAIRKRVEGFTPHKRAVQEESVLASKEKVVYMGNNQMPLIVGERINPTARKRLAEGLRKKEFSIIQNEADIQVEAGAHMLDINIGTHGIDEVETMYNLINLLQQRINVPLMIDSTSKDVINKALQIYNGKALVNSVNGEEKNLQEILPIIKYYGASIVGLTLDEKGIPSTAEERYKVAEKIVNACEEYGIPRRDIYIDCLALTIGTDDKASIETLKTMKMVKEKLGVNTILGVSNVSHGLPNRSKINAAFLAMTIVNGLDLAIINPLDRQMVDIWEAASLLAGRDQKAKNYIKNNSVQKDEAVKNPAKSLEKPIGKPSFEAIQKQIIAGSENVVEAVETLIEQGIKPLGIINEGLVPGLEIVGEKFNSGEFFLPQLILSAEVAEKAFQCLEKYVSSNDEMRKKGTIIIGTVKGDIHDIGKNIVAVILKNHGYHVVDLGKDVEAEDFLEAAKIEKAEFVGLSALMTTTMVEIPRTIKYIRNVLPDIKIIVGGAVVTEEYAKESGADGYSQDAVTAVKILEKLKVRS</sequence>
<keyword evidence="14 19" id="KW-0862">Zinc</keyword>
<feature type="domain" description="B12-binding" evidence="22">
    <location>
        <begin position="680"/>
        <end position="802"/>
    </location>
</feature>
<dbReference type="SMART" id="SM01018">
    <property type="entry name" value="B12-binding_2"/>
    <property type="match status" value="1"/>
</dbReference>
<keyword evidence="8 19" id="KW-0489">Methyltransferase</keyword>
<evidence type="ECO:0000256" key="18">
    <source>
        <dbReference type="ARBA" id="ARBA00031040"/>
    </source>
</evidence>
<evidence type="ECO:0000259" key="21">
    <source>
        <dbReference type="PROSITE" id="PS50972"/>
    </source>
</evidence>
<evidence type="ECO:0000256" key="14">
    <source>
        <dbReference type="ARBA" id="ARBA00022833"/>
    </source>
</evidence>
<evidence type="ECO:0000313" key="25">
    <source>
        <dbReference type="Proteomes" id="UP000198304"/>
    </source>
</evidence>
<dbReference type="GO" id="GO:0046653">
    <property type="term" value="P:tetrahydrofolate metabolic process"/>
    <property type="evidence" value="ECO:0007669"/>
    <property type="project" value="TreeGrafter"/>
</dbReference>
<keyword evidence="12" id="KW-0949">S-adenosyl-L-methionine</keyword>
<keyword evidence="10" id="KW-0846">Cobalamin</keyword>
<evidence type="ECO:0000313" key="24">
    <source>
        <dbReference type="EMBL" id="SNS06261.1"/>
    </source>
</evidence>
<feature type="binding site" evidence="19">
    <location>
        <position position="269"/>
    </location>
    <ligand>
        <name>Zn(2+)</name>
        <dbReference type="ChEBI" id="CHEBI:29105"/>
    </ligand>
</feature>
<reference evidence="24 25" key="1">
    <citation type="submission" date="2017-06" db="EMBL/GenBank/DDBJ databases">
        <authorList>
            <person name="Kim H.J."/>
            <person name="Triplett B.A."/>
        </authorList>
    </citation>
    <scope>NUCLEOTIDE SEQUENCE [LARGE SCALE GENOMIC DNA]</scope>
    <source>
        <strain evidence="24 25">SCA</strain>
    </source>
</reference>
<dbReference type="RefSeq" id="WP_089281688.1">
    <property type="nucleotide sequence ID" value="NZ_FZOJ01000003.1"/>
</dbReference>
<evidence type="ECO:0000259" key="23">
    <source>
        <dbReference type="PROSITE" id="PS51337"/>
    </source>
</evidence>
<dbReference type="Pfam" id="PF02607">
    <property type="entry name" value="B12-binding_2"/>
    <property type="match status" value="1"/>
</dbReference>
<dbReference type="SUPFAM" id="SSF82282">
    <property type="entry name" value="Homocysteine S-methyltransferase"/>
    <property type="match status" value="1"/>
</dbReference>
<dbReference type="EC" id="2.1.1.13" evidence="6"/>
<evidence type="ECO:0000256" key="17">
    <source>
        <dbReference type="ARBA" id="ARBA00025552"/>
    </source>
</evidence>
<dbReference type="GO" id="GO:0050667">
    <property type="term" value="P:homocysteine metabolic process"/>
    <property type="evidence" value="ECO:0007669"/>
    <property type="project" value="TreeGrafter"/>
</dbReference>
<dbReference type="InterPro" id="IPR036594">
    <property type="entry name" value="Meth_synthase_dom"/>
</dbReference>
<evidence type="ECO:0000256" key="6">
    <source>
        <dbReference type="ARBA" id="ARBA00012032"/>
    </source>
</evidence>
<protein>
    <recommendedName>
        <fullName evidence="7">Methionine synthase</fullName>
        <ecNumber evidence="6">2.1.1.13</ecNumber>
    </recommendedName>
    <alternativeName>
        <fullName evidence="18">5-methyltetrahydrofolate--homocysteine methyltransferase</fullName>
    </alternativeName>
</protein>
<dbReference type="UniPathway" id="UPA00051">
    <property type="reaction ID" value="UER00081"/>
</dbReference>
<accession>A0A239BFI4</accession>
<evidence type="ECO:0000259" key="20">
    <source>
        <dbReference type="PROSITE" id="PS50970"/>
    </source>
</evidence>
<dbReference type="SUPFAM" id="SSF52242">
    <property type="entry name" value="Cobalamin (vitamin B12)-binding domain"/>
    <property type="match status" value="1"/>
</dbReference>
<feature type="domain" description="B12-binding N-terminal" evidence="23">
    <location>
        <begin position="585"/>
        <end position="679"/>
    </location>
</feature>
<dbReference type="InterPro" id="IPR006158">
    <property type="entry name" value="Cobalamin-bd"/>
</dbReference>
<gene>
    <name evidence="24" type="ORF">SAMN05446037_1003211</name>
</gene>
<dbReference type="Gene3D" id="3.20.20.20">
    <property type="entry name" value="Dihydropteroate synthase-like"/>
    <property type="match status" value="1"/>
</dbReference>
<dbReference type="Gene3D" id="3.40.50.280">
    <property type="entry name" value="Cobalamin-binding domain"/>
    <property type="match status" value="1"/>
</dbReference>
<dbReference type="PROSITE" id="PS50972">
    <property type="entry name" value="PTERIN_BINDING"/>
    <property type="match status" value="1"/>
</dbReference>
<dbReference type="PANTHER" id="PTHR45833:SF1">
    <property type="entry name" value="METHIONINE SYNTHASE"/>
    <property type="match status" value="1"/>
</dbReference>
<dbReference type="Pfam" id="PF02310">
    <property type="entry name" value="B12-binding"/>
    <property type="match status" value="1"/>
</dbReference>
<dbReference type="GO" id="GO:0005829">
    <property type="term" value="C:cytosol"/>
    <property type="evidence" value="ECO:0007669"/>
    <property type="project" value="TreeGrafter"/>
</dbReference>
<dbReference type="SUPFAM" id="SSF47644">
    <property type="entry name" value="Methionine synthase domain"/>
    <property type="match status" value="1"/>
</dbReference>
<keyword evidence="11 19" id="KW-0808">Transferase</keyword>
<comment type="catalytic activity">
    <reaction evidence="1">
        <text>(6S)-5-methyl-5,6,7,8-tetrahydrofolate + L-homocysteine = (6S)-5,6,7,8-tetrahydrofolate + L-methionine</text>
        <dbReference type="Rhea" id="RHEA:11172"/>
        <dbReference type="ChEBI" id="CHEBI:18608"/>
        <dbReference type="ChEBI" id="CHEBI:57453"/>
        <dbReference type="ChEBI" id="CHEBI:57844"/>
        <dbReference type="ChEBI" id="CHEBI:58199"/>
        <dbReference type="EC" id="2.1.1.13"/>
    </reaction>
</comment>
<dbReference type="PIRSF" id="PIRSF037472">
    <property type="entry name" value="DHPS_mtfrase"/>
    <property type="match status" value="1"/>
</dbReference>
<comment type="similarity">
    <text evidence="5">Belongs to the vitamin-B12 dependent methionine synthase family.</text>
</comment>
<dbReference type="PROSITE" id="PS51337">
    <property type="entry name" value="B12_BINDING_NTER"/>
    <property type="match status" value="1"/>
</dbReference>
<dbReference type="SUPFAM" id="SSF51717">
    <property type="entry name" value="Dihydropteroate synthetase-like"/>
    <property type="match status" value="1"/>
</dbReference>
<evidence type="ECO:0000256" key="19">
    <source>
        <dbReference type="PROSITE-ProRule" id="PRU00333"/>
    </source>
</evidence>
<dbReference type="NCBIfam" id="NF005719">
    <property type="entry name" value="PRK07535.1"/>
    <property type="match status" value="1"/>
</dbReference>
<dbReference type="GO" id="GO:0046872">
    <property type="term" value="F:metal ion binding"/>
    <property type="evidence" value="ECO:0007669"/>
    <property type="project" value="UniProtKB-KW"/>
</dbReference>
<evidence type="ECO:0000256" key="11">
    <source>
        <dbReference type="ARBA" id="ARBA00022679"/>
    </source>
</evidence>
<evidence type="ECO:0000259" key="22">
    <source>
        <dbReference type="PROSITE" id="PS51332"/>
    </source>
</evidence>
<name>A0A239BFI4_9FIRM</name>
<keyword evidence="15" id="KW-0486">Methionine biosynthesis</keyword>
<dbReference type="InterPro" id="IPR003759">
    <property type="entry name" value="Cbl-bd_cap"/>
</dbReference>
<keyword evidence="16" id="KW-0170">Cobalt</keyword>
<evidence type="ECO:0000256" key="4">
    <source>
        <dbReference type="ARBA" id="ARBA00005178"/>
    </source>
</evidence>
<comment type="pathway">
    <text evidence="4">Amino-acid biosynthesis; L-methionine biosynthesis via de novo pathway; L-methionine from L-homocysteine (MetH route): step 1/1.</text>
</comment>
<dbReference type="OrthoDB" id="9803687at2"/>
<dbReference type="Pfam" id="PF02574">
    <property type="entry name" value="S-methyl_trans"/>
    <property type="match status" value="1"/>
</dbReference>